<evidence type="ECO:0000259" key="2">
    <source>
        <dbReference type="SMART" id="SM00594"/>
    </source>
</evidence>
<dbReference type="PANTHER" id="PTHR23322:SF96">
    <property type="entry name" value="FAS-ASSOCIATED FACTOR 1"/>
    <property type="match status" value="1"/>
</dbReference>
<organism evidence="3 4">
    <name type="scientific">Gnathostoma spinigerum</name>
    <dbReference type="NCBI Taxonomy" id="75299"/>
    <lineage>
        <taxon>Eukaryota</taxon>
        <taxon>Metazoa</taxon>
        <taxon>Ecdysozoa</taxon>
        <taxon>Nematoda</taxon>
        <taxon>Chromadorea</taxon>
        <taxon>Rhabditida</taxon>
        <taxon>Spirurina</taxon>
        <taxon>Gnathostomatomorpha</taxon>
        <taxon>Gnathostomatoidea</taxon>
        <taxon>Gnathostomatidae</taxon>
        <taxon>Gnathostoma</taxon>
    </lineage>
</organism>
<protein>
    <recommendedName>
        <fullName evidence="2">UAS domain-containing protein</fullName>
    </recommendedName>
</protein>
<reference evidence="3 4" key="1">
    <citation type="submission" date="2024-08" db="EMBL/GenBank/DDBJ databases">
        <title>Gnathostoma spinigerum genome.</title>
        <authorList>
            <person name="Gonzalez-Bertolin B."/>
            <person name="Monzon S."/>
            <person name="Zaballos A."/>
            <person name="Jimenez P."/>
            <person name="Dekumyoy P."/>
            <person name="Varona S."/>
            <person name="Cuesta I."/>
            <person name="Sumanam S."/>
            <person name="Adisakwattana P."/>
            <person name="Gasser R.B."/>
            <person name="Hernandez-Gonzalez A."/>
            <person name="Young N.D."/>
            <person name="Perteguer M.J."/>
        </authorList>
    </citation>
    <scope>NUCLEOTIDE SEQUENCE [LARGE SCALE GENOMIC DNA]</scope>
    <source>
        <strain evidence="3">AL3</strain>
        <tissue evidence="3">Liver</tissue>
    </source>
</reference>
<feature type="region of interest" description="Disordered" evidence="1">
    <location>
        <begin position="244"/>
        <end position="283"/>
    </location>
</feature>
<proteinExistence type="predicted"/>
<dbReference type="SUPFAM" id="SSF52833">
    <property type="entry name" value="Thioredoxin-like"/>
    <property type="match status" value="1"/>
</dbReference>
<dbReference type="Pfam" id="PF21021">
    <property type="entry name" value="FAF1"/>
    <property type="match status" value="1"/>
</dbReference>
<dbReference type="InterPro" id="IPR036249">
    <property type="entry name" value="Thioredoxin-like_sf"/>
</dbReference>
<name>A0ABD6F1X0_9BILA</name>
<keyword evidence="4" id="KW-1185">Reference proteome</keyword>
<dbReference type="PANTHER" id="PTHR23322">
    <property type="entry name" value="FAS-ASSOCIATED PROTEIN"/>
    <property type="match status" value="1"/>
</dbReference>
<evidence type="ECO:0000256" key="1">
    <source>
        <dbReference type="SAM" id="MobiDB-lite"/>
    </source>
</evidence>
<dbReference type="InterPro" id="IPR050730">
    <property type="entry name" value="UBX_domain-protein"/>
</dbReference>
<dbReference type="InterPro" id="IPR006577">
    <property type="entry name" value="UAS"/>
</dbReference>
<evidence type="ECO:0000313" key="4">
    <source>
        <dbReference type="Proteomes" id="UP001608902"/>
    </source>
</evidence>
<dbReference type="SMART" id="SM00594">
    <property type="entry name" value="UAS"/>
    <property type="match status" value="1"/>
</dbReference>
<dbReference type="AlphaFoldDB" id="A0ABD6F1X0"/>
<gene>
    <name evidence="3" type="ORF">AB6A40_010825</name>
</gene>
<sequence length="283" mass="32814">MITASSHSSYVGVGTENQSMKVNGNVASNILDSDDDADEYHDSFSNIDDDLTYPISSHRDDRVPLIPAEFSTVPEALHNFITVFESRYGGLHPPFARVPLQNAIRDAFEQQGHPIMERRPLAVYLHNDMSVACNIFAQEVICSDLVTSLLKEQFVTWPWDMTQHDNRQKLFEWLDMLNLHDLRSMLERMDPARYPLLVVLIRDKGVMQVADISWGNYSKEQVVEKLVNGLDMHQRIKLTEAAEERERIERENVRREQAEEYQRSLAADKAKQEEQERIRNEQR</sequence>
<dbReference type="Proteomes" id="UP001608902">
    <property type="component" value="Unassembled WGS sequence"/>
</dbReference>
<accession>A0ABD6F1X0</accession>
<dbReference type="InterPro" id="IPR049483">
    <property type="entry name" value="FAF1_2-like_UAS"/>
</dbReference>
<comment type="caution">
    <text evidence="3">The sequence shown here is derived from an EMBL/GenBank/DDBJ whole genome shotgun (WGS) entry which is preliminary data.</text>
</comment>
<evidence type="ECO:0000313" key="3">
    <source>
        <dbReference type="EMBL" id="MFH4984116.1"/>
    </source>
</evidence>
<dbReference type="EMBL" id="JBGFUD010015305">
    <property type="protein sequence ID" value="MFH4984116.1"/>
    <property type="molecule type" value="Genomic_DNA"/>
</dbReference>
<dbReference type="Gene3D" id="3.40.30.10">
    <property type="entry name" value="Glutaredoxin"/>
    <property type="match status" value="1"/>
</dbReference>
<feature type="domain" description="UAS" evidence="2">
    <location>
        <begin position="79"/>
        <end position="227"/>
    </location>
</feature>